<feature type="coiled-coil region" evidence="5">
    <location>
        <begin position="396"/>
        <end position="434"/>
    </location>
</feature>
<name>A0A1Q9EB10_SYMMI</name>
<feature type="region of interest" description="Disordered" evidence="6">
    <location>
        <begin position="1181"/>
        <end position="1263"/>
    </location>
</feature>
<dbReference type="EMBL" id="LSRX01000205">
    <property type="protein sequence ID" value="OLQ04616.1"/>
    <property type="molecule type" value="Genomic_DNA"/>
</dbReference>
<evidence type="ECO:0000313" key="11">
    <source>
        <dbReference type="Proteomes" id="UP000186817"/>
    </source>
</evidence>
<feature type="compositionally biased region" description="Basic and acidic residues" evidence="6">
    <location>
        <begin position="1235"/>
        <end position="1255"/>
    </location>
</feature>
<dbReference type="InterPro" id="IPR002156">
    <property type="entry name" value="RNaseH_domain"/>
</dbReference>
<evidence type="ECO:0000256" key="7">
    <source>
        <dbReference type="SAM" id="Phobius"/>
    </source>
</evidence>
<dbReference type="PANTHER" id="PTHR11384">
    <property type="entry name" value="ATP-BINDING CASSETTE, SUB-FAMILY D MEMBER"/>
    <property type="match status" value="1"/>
</dbReference>
<sequence>MADIPMSHLSLTYLSREQLSTPTLERPEGSFAEASLTMGLASKASIAVVLFLQVGSNLADFEAAVLLYPKTPRRSAQQATMVENVEKMEKSAKMMVKPEKSRVSLGIASMDLKFPPSLRMKMPCSSRKVGQQAGEAESPDPLASKAGYLRGLTQPYYLNTDGASGFNFSWLLLCLLFIVTGITLGLISVTVAILENAAPDIADKMLSGDSGFIGVMFNMNKSPLCKSQWICVGGRQRIREARAAGKHPPLRSLLLLARHHTRPAYRELGCSMGRRTGAGKQQWGWKDEQWRASRGDGQDGWRQPSSSHGRWEDWKRPQRSEEPEFPSYTMMTARTKPSWEPEEAEEDKPIHRRAGLAKGYQRLLTVARRAEVKMRKAAEDMEAAKACWAAFQEKLQRAYVKEKLKHKQDIEKLEEEMEQQAAAQRDAFKALQEAIMNPSSMQAGQQEAPPPDMVEEWRQLMETCENEGDDMDIDETFAEKLNKQLQKVLHAGPKTPPRSSTARAAPRTPPCPGKPSRASLDRFMDAAITAAKQQMEKEQAERETAPDDPYLTSPSHHAGQPSPPSRPKNLTPRLGVKLKGRAPMPSPKPGTTLAAKLEQARQKGRGTGNGDALMVESEDDEEDLLTEIPKRAEENQGAGRKHFETVEIDLQCGYCGPLYDSFGYKGPRGKGDAVTNSAMTGLFRFVPWAFRWLASQPDTILYERESLGGCSWLCPHTQVFDIMDIVVPWIEVNGLLLEEIMSAVEGLCTGFLVSLMAVLGIALLSTAAAGMGMRPRARAHFGGVPGRLCTALVTAYLFHAPIPLVRATKYRKRCELPLPSDLDIWMAGQRTLAEQLADAEWRRVLDTPLQHNRGTAAPPDTHARPVDLIEETGQPEMEVLNLELPRPLSLSYMKEAILGACTTTPGYFGDLHPTVPQLGEYFGSFVAQPEWTRDKGKRVLVLDARAVGGTAFAFYVDGRLNHATLRHNLQEYHEEQLEFYAFGSRTPLEPGRSISTIDGGVVKAVLPGQPCIWSDNLDVRMEQPERWRPTFDPPRQEEGLHNVIQSAHDQVVDEIEPLELRPMEEVAGEVLGMAPNEITVFLPVERLPGLSHGGRSIWEQVAVLSNTAMPDTAAFVIFLDLRPLACFPQWVQTSEIFDPKAYIEDLQIADFDDWVLTVEGGEEARRGKLRIRHREVLIFSLQPPGSSSDSSDTDEDDSGDMLRSPNSDILHSSDLDSPPPPGPGEGPRGPPPPRPIDRSRSPRREGDLHDSRLEPPDCADTPRQVRLADYVGPPTFDVTRSHVHLPHDLKEIAVFMQTWQEWTPELELGKISFKQPTIEAISQMVHWSSLSSSLGHGASSPELHVYTDGSWKTKQKVGGYAVVLLLVTAGASAIYEILGEQTQGNPASCWTYEAPPALKNEQIAIAAALLWLLQGHTWALFSRVLLHFDCHAAGLPADGSWAPVNGFAKQLRAIEGLLQRLMFVPLKFVHTKAHIGHPFNEMADVLANQVGSAALELNKPPEAACRILQHGDLSWVAVAFDYGSLPLLDGRTLCWSEDDRLGISHLRPDQLVPTRDRGTLKPRAAIEFKAMSLNAQSLGGKCRYYEEQLDDLGFNLAFFQETMGHSAVCSSRRFLRLSTESDRHWGTAIWISRTRGIASCDGKPQLIQEEDIKVLHESPRLLALMVNTAFGKVVVISGHCPHSAKRAEAKKFHDEIAGHLSKGREAGIVIVGIDLNGRIPTGLQGTTGDLVHGEPGDNGVQFSIAAVEAGVWFPATYREYHTGTTTTYRQANGAEHRIDYVGLGGKLSVDRVVSWVEHAFDTANANDDHAPVAIDITGTRDGASEQKRIFRPRYDTGKMLTKEGRAIIAQELSHYAPPPWDWHPDDHYQHLQTYLHEIMAKHFGLDPGSPHASYIPPDVWRLRDGKLRLKQRTRHRKDLWAALLSRALQQLRYQEDYGVAALLSKQAVIYDVVAGAIRWATARIKHGIRQAKATFLQSLAYQAGDRGCDVLHKAKSAGVGGKQARPISRPLPGLKTASGVQAGTWEERDEIWMRHFGEQEMGVVVQTKEFLQGEDQGIIQDEEIEWTIQDVPSLQELEEILRQVPRRKASGLDGVPGEVLLAAPPMMSRALLPLVVKSVVRLQQPVQWRGGILQESWKRAGSIDDPNSYRSLFISSQVGKCYHKLLRRRVGSALESALHDFHLGARKNAPVLFPALYIHGFLRRARQKKHSVAILFLDMQSAYYRVIRELAVGHVSSDDAVIHVFRFFDIGPDEMQEFAAMIQQGGMMQDAGMPAAARHLAKDLLHRSWFVTRHGSDEQINSTHAGSRPGESWADVVFSFVLSKILLQIMEHATAEELLTDLSLDLEGGIYTTAPDMEKVQAQDCTWADDCAFPMSDSDPNRLVCKTSRLGSIVLDYCQRHGMAPNLKPKKTAFILAIRGRGSQKAKRQWFPRGERHLHLVDLDLRVNVMSQYVHLGGLVDTDMRLSGEARRRLGMAQSAFDAGKSLLFTNMSIPLQVRASLFCSSVVSTFFNLALWTEDTEAWDKMETGFSRLLRGLLSKTYKGDLLYKVAPPAVHILTGVLPLTYIARKARISLLGSMARSAPKGLWAILQEEQTWLQQVQRDLAWLVGDSEDWPGLREQNWPEWHNLLGGSMPWVKRRVKSRLEQEMKRFRSSYMVLICLWALWRRATVQTASDKEHQWICRPCGRRLKTRAALGAHFYKVHGRAAKYRAVVQGTLCPACGREFWSRNRLSVHLRDAPSCVGKLYQVGSFASERAPGIGSRRWRQHAEEDYTLAVPQQQHPPMEAEVNDFWDDYMTQAHRAICDLLTHDSFPESNGMITASLQQCLAKFPLYPTEMEELTNHVVGELQALQQAGVADQWSTETIAAIKHALQSFDGSFWSHADLQDDHRSVTTLRNFQKEVEDVNWRLLCQEPYYLDETPKACLRLTEDWEAAFSSDSGLADVAAVQGSYWLFVPEELRVAWDATRTGVAVQWVAWILLGGIVFILLVINILNTSIGFIARDLTNALVAKDEKLTYKVIGMYASCFIVALPIRSAQFWCTAKLSILWRDWLTRNFIDAYMDHRAYYDINPNDESNTEVDNPDQRIADDVKNFTRESLSFTVGAVDALLTFVLNIAVLWEISRKLTFALFIYAGAATVILIMASHKLVRINYNQLRYEADFRYGLVHIRNNAEAIAFYSGEDPEKKETKRRMGCVVKNYNYLIKWEVIISVLRRSYGYAGNFFPYLIMAPAYLRGEIEYGSFIQAKFAFGMVESALSFVVSNIDNLAHWWAGISRLAGFQANIAEINRKGAEREEAKRQAEAELQGVVDLDMAEAGFAPSPSSPEQMVLRHVTVTAPGSEQLLVEDLNLSVGLRDPPNSDKCHPTATALISRQLQLDFPSPED</sequence>
<keyword evidence="5" id="KW-0175">Coiled coil</keyword>
<dbReference type="SUPFAM" id="SSF53098">
    <property type="entry name" value="Ribonuclease H-like"/>
    <property type="match status" value="1"/>
</dbReference>
<accession>A0A1Q9EB10</accession>
<feature type="transmembrane region" description="Helical" evidence="7">
    <location>
        <begin position="3127"/>
        <end position="3145"/>
    </location>
</feature>
<protein>
    <submittedName>
        <fullName evidence="10">Putative ABC transporter ATP-binding protein</fullName>
    </submittedName>
</protein>
<dbReference type="InterPro" id="IPR011527">
    <property type="entry name" value="ABC1_TM_dom"/>
</dbReference>
<feature type="transmembrane region" description="Helical" evidence="7">
    <location>
        <begin position="2976"/>
        <end position="2996"/>
    </location>
</feature>
<dbReference type="GO" id="GO:0004523">
    <property type="term" value="F:RNA-DNA hybrid ribonuclease activity"/>
    <property type="evidence" value="ECO:0007669"/>
    <property type="project" value="InterPro"/>
</dbReference>
<keyword evidence="3 7" id="KW-1133">Transmembrane helix</keyword>
<organism evidence="10 11">
    <name type="scientific">Symbiodinium microadriaticum</name>
    <name type="common">Dinoflagellate</name>
    <name type="synonym">Zooxanthella microadriatica</name>
    <dbReference type="NCBI Taxonomy" id="2951"/>
    <lineage>
        <taxon>Eukaryota</taxon>
        <taxon>Sar</taxon>
        <taxon>Alveolata</taxon>
        <taxon>Dinophyceae</taxon>
        <taxon>Suessiales</taxon>
        <taxon>Symbiodiniaceae</taxon>
        <taxon>Symbiodinium</taxon>
    </lineage>
</organism>
<keyword evidence="4 7" id="KW-0472">Membrane</keyword>
<feature type="region of interest" description="Disordered" evidence="6">
    <location>
        <begin position="489"/>
        <end position="592"/>
    </location>
</feature>
<dbReference type="Gene3D" id="3.30.160.60">
    <property type="entry name" value="Classic Zinc Finger"/>
    <property type="match status" value="1"/>
</dbReference>
<dbReference type="InterPro" id="IPR036397">
    <property type="entry name" value="RNaseH_sf"/>
</dbReference>
<feature type="transmembrane region" description="Helical" evidence="7">
    <location>
        <begin position="170"/>
        <end position="194"/>
    </location>
</feature>
<feature type="compositionally biased region" description="Pro residues" evidence="6">
    <location>
        <begin position="1217"/>
        <end position="1234"/>
    </location>
</feature>
<comment type="caution">
    <text evidence="10">The sequence shown here is derived from an EMBL/GenBank/DDBJ whole genome shotgun (WGS) entry which is preliminary data.</text>
</comment>
<evidence type="ECO:0000256" key="2">
    <source>
        <dbReference type="ARBA" id="ARBA00022692"/>
    </source>
</evidence>
<dbReference type="PANTHER" id="PTHR11384:SF59">
    <property type="entry name" value="LYSOSOMAL COBALAMIN TRANSPORTER ABCD4"/>
    <property type="match status" value="1"/>
</dbReference>
<dbReference type="OrthoDB" id="423185at2759"/>
<feature type="compositionally biased region" description="Basic and acidic residues" evidence="6">
    <location>
        <begin position="309"/>
        <end position="322"/>
    </location>
</feature>
<dbReference type="InterPro" id="IPR012337">
    <property type="entry name" value="RNaseH-like_sf"/>
</dbReference>
<dbReference type="GO" id="GO:0003676">
    <property type="term" value="F:nucleic acid binding"/>
    <property type="evidence" value="ECO:0007669"/>
    <property type="project" value="InterPro"/>
</dbReference>
<feature type="compositionally biased region" description="Basic and acidic residues" evidence="6">
    <location>
        <begin position="285"/>
        <end position="299"/>
    </location>
</feature>
<evidence type="ECO:0000256" key="5">
    <source>
        <dbReference type="SAM" id="Coils"/>
    </source>
</evidence>
<dbReference type="GO" id="GO:0140359">
    <property type="term" value="F:ABC-type transporter activity"/>
    <property type="evidence" value="ECO:0007669"/>
    <property type="project" value="InterPro"/>
</dbReference>
<dbReference type="PROSITE" id="PS50879">
    <property type="entry name" value="RNASE_H_1"/>
    <property type="match status" value="1"/>
</dbReference>
<dbReference type="SUPFAM" id="SSF56219">
    <property type="entry name" value="DNase I-like"/>
    <property type="match status" value="1"/>
</dbReference>
<evidence type="ECO:0000256" key="3">
    <source>
        <dbReference type="ARBA" id="ARBA00022989"/>
    </source>
</evidence>
<feature type="compositionally biased region" description="Basic and acidic residues" evidence="6">
    <location>
        <begin position="534"/>
        <end position="545"/>
    </location>
</feature>
<keyword evidence="10" id="KW-0067">ATP-binding</keyword>
<dbReference type="InterPro" id="IPR050835">
    <property type="entry name" value="ABC_transporter_sub-D"/>
</dbReference>
<feature type="compositionally biased region" description="Low complexity" evidence="6">
    <location>
        <begin position="1207"/>
        <end position="1216"/>
    </location>
</feature>
<feature type="domain" description="RNase H type-1" evidence="8">
    <location>
        <begin position="1339"/>
        <end position="1492"/>
    </location>
</feature>
<evidence type="ECO:0000259" key="8">
    <source>
        <dbReference type="PROSITE" id="PS50879"/>
    </source>
</evidence>
<evidence type="ECO:0000256" key="6">
    <source>
        <dbReference type="SAM" id="MobiDB-lite"/>
    </source>
</evidence>
<feature type="region of interest" description="Disordered" evidence="6">
    <location>
        <begin position="281"/>
        <end position="327"/>
    </location>
</feature>
<dbReference type="Gene3D" id="1.20.1560.10">
    <property type="entry name" value="ABC transporter type 1, transmembrane domain"/>
    <property type="match status" value="1"/>
</dbReference>
<dbReference type="Proteomes" id="UP000186817">
    <property type="component" value="Unassembled WGS sequence"/>
</dbReference>
<dbReference type="Gene3D" id="3.60.10.10">
    <property type="entry name" value="Endonuclease/exonuclease/phosphatase"/>
    <property type="match status" value="1"/>
</dbReference>
<keyword evidence="11" id="KW-1185">Reference proteome</keyword>
<keyword evidence="2 7" id="KW-0812">Transmembrane</keyword>
<dbReference type="PROSITE" id="PS50929">
    <property type="entry name" value="ABC_TM1F"/>
    <property type="match status" value="1"/>
</dbReference>
<feature type="transmembrane region" description="Helical" evidence="7">
    <location>
        <begin position="751"/>
        <end position="771"/>
    </location>
</feature>
<dbReference type="Pfam" id="PF06472">
    <property type="entry name" value="ABC_membrane_2"/>
    <property type="match status" value="1"/>
</dbReference>
<feature type="compositionally biased region" description="Low complexity" evidence="6">
    <location>
        <begin position="497"/>
        <end position="506"/>
    </location>
</feature>
<evidence type="ECO:0000313" key="10">
    <source>
        <dbReference type="EMBL" id="OLQ04616.1"/>
    </source>
</evidence>
<dbReference type="PROSITE" id="PS00028">
    <property type="entry name" value="ZINC_FINGER_C2H2_1"/>
    <property type="match status" value="1"/>
</dbReference>
<feature type="transmembrane region" description="Helical" evidence="7">
    <location>
        <begin position="3100"/>
        <end position="3120"/>
    </location>
</feature>
<proteinExistence type="predicted"/>
<evidence type="ECO:0000256" key="4">
    <source>
        <dbReference type="ARBA" id="ARBA00023136"/>
    </source>
</evidence>
<feature type="domain" description="ABC transmembrane type-1" evidence="9">
    <location>
        <begin position="2984"/>
        <end position="3270"/>
    </location>
</feature>
<feature type="transmembrane region" description="Helical" evidence="7">
    <location>
        <begin position="44"/>
        <end position="68"/>
    </location>
</feature>
<dbReference type="InterPro" id="IPR036691">
    <property type="entry name" value="Endo/exonu/phosph_ase_sf"/>
</dbReference>
<feature type="transmembrane region" description="Helical" evidence="7">
    <location>
        <begin position="3017"/>
        <end position="3035"/>
    </location>
</feature>
<reference evidence="10 11" key="1">
    <citation type="submission" date="2016-02" db="EMBL/GenBank/DDBJ databases">
        <title>Genome analysis of coral dinoflagellate symbionts highlights evolutionary adaptations to a symbiotic lifestyle.</title>
        <authorList>
            <person name="Aranda M."/>
            <person name="Li Y."/>
            <person name="Liew Y.J."/>
            <person name="Baumgarten S."/>
            <person name="Simakov O."/>
            <person name="Wilson M."/>
            <person name="Piel J."/>
            <person name="Ashoor H."/>
            <person name="Bougouffa S."/>
            <person name="Bajic V.B."/>
            <person name="Ryu T."/>
            <person name="Ravasi T."/>
            <person name="Bayer T."/>
            <person name="Micklem G."/>
            <person name="Kim H."/>
            <person name="Bhak J."/>
            <person name="Lajeunesse T.C."/>
            <person name="Voolstra C.R."/>
        </authorList>
    </citation>
    <scope>NUCLEOTIDE SEQUENCE [LARGE SCALE GENOMIC DNA]</scope>
    <source>
        <strain evidence="10 11">CCMP2467</strain>
    </source>
</reference>
<dbReference type="GO" id="GO:0005524">
    <property type="term" value="F:ATP binding"/>
    <property type="evidence" value="ECO:0007669"/>
    <property type="project" value="UniProtKB-KW"/>
</dbReference>
<dbReference type="Gene3D" id="3.30.420.10">
    <property type="entry name" value="Ribonuclease H-like superfamily/Ribonuclease H"/>
    <property type="match status" value="1"/>
</dbReference>
<evidence type="ECO:0000256" key="1">
    <source>
        <dbReference type="ARBA" id="ARBA00022448"/>
    </source>
</evidence>
<dbReference type="SUPFAM" id="SSF90123">
    <property type="entry name" value="ABC transporter transmembrane region"/>
    <property type="match status" value="1"/>
</dbReference>
<keyword evidence="10" id="KW-0547">Nucleotide-binding</keyword>
<dbReference type="InterPro" id="IPR036640">
    <property type="entry name" value="ABC1_TM_sf"/>
</dbReference>
<dbReference type="InterPro" id="IPR013087">
    <property type="entry name" value="Znf_C2H2_type"/>
</dbReference>
<keyword evidence="1" id="KW-0813">Transport</keyword>
<dbReference type="GO" id="GO:0016020">
    <property type="term" value="C:membrane"/>
    <property type="evidence" value="ECO:0007669"/>
    <property type="project" value="InterPro"/>
</dbReference>
<gene>
    <name evidence="10" type="ORF">AK812_SmicGene12258</name>
</gene>
<evidence type="ECO:0000259" key="9">
    <source>
        <dbReference type="PROSITE" id="PS50929"/>
    </source>
</evidence>